<evidence type="ECO:0000256" key="1">
    <source>
        <dbReference type="ARBA" id="ARBA00004442"/>
    </source>
</evidence>
<dbReference type="RefSeq" id="WP_093634888.1">
    <property type="nucleotide sequence ID" value="NZ_FPBH01000007.1"/>
</dbReference>
<dbReference type="AlphaFoldDB" id="A0A1I7CTR6"/>
<evidence type="ECO:0000256" key="6">
    <source>
        <dbReference type="SAM" id="SignalP"/>
    </source>
</evidence>
<name>A0A1I7CTR6_9BURK</name>
<comment type="subcellular location">
    <subcellularLocation>
        <location evidence="1">Cell outer membrane</location>
    </subcellularLocation>
</comment>
<reference evidence="7 8" key="1">
    <citation type="submission" date="2016-10" db="EMBL/GenBank/DDBJ databases">
        <authorList>
            <person name="de Groot N.N."/>
        </authorList>
    </citation>
    <scope>NUCLEOTIDE SEQUENCE [LARGE SCALE GENOMIC DNA]</scope>
    <source>
        <strain evidence="7 8">LMG 27731</strain>
    </source>
</reference>
<keyword evidence="5" id="KW-0998">Cell outer membrane</keyword>
<feature type="chain" id="PRO_5011476854" evidence="6">
    <location>
        <begin position="31"/>
        <end position="275"/>
    </location>
</feature>
<evidence type="ECO:0000313" key="8">
    <source>
        <dbReference type="Proteomes" id="UP000198844"/>
    </source>
</evidence>
<gene>
    <name evidence="7" type="ORF">SAMN05192563_1007249</name>
</gene>
<evidence type="ECO:0000256" key="5">
    <source>
        <dbReference type="ARBA" id="ARBA00023237"/>
    </source>
</evidence>
<evidence type="ECO:0000256" key="3">
    <source>
        <dbReference type="ARBA" id="ARBA00022729"/>
    </source>
</evidence>
<dbReference type="PANTHER" id="PTHR38776:SF1">
    <property type="entry name" value="MLTA-INTERACTING PROTEIN-RELATED"/>
    <property type="match status" value="1"/>
</dbReference>
<organism evidence="7 8">
    <name type="scientific">Paraburkholderia aspalathi</name>
    <dbReference type="NCBI Taxonomy" id="1324617"/>
    <lineage>
        <taxon>Bacteria</taxon>
        <taxon>Pseudomonadati</taxon>
        <taxon>Pseudomonadota</taxon>
        <taxon>Betaproteobacteria</taxon>
        <taxon>Burkholderiales</taxon>
        <taxon>Burkholderiaceae</taxon>
        <taxon>Paraburkholderia</taxon>
    </lineage>
</organism>
<accession>A0A1I7CTR6</accession>
<comment type="similarity">
    <text evidence="2">Belongs to the MipA/OmpV family.</text>
</comment>
<keyword evidence="3 6" id="KW-0732">Signal</keyword>
<dbReference type="Pfam" id="PF06629">
    <property type="entry name" value="MipA"/>
    <property type="match status" value="1"/>
</dbReference>
<dbReference type="OrthoDB" id="8562138at2"/>
<feature type="signal peptide" evidence="6">
    <location>
        <begin position="1"/>
        <end position="30"/>
    </location>
</feature>
<dbReference type="EMBL" id="FPBH01000007">
    <property type="protein sequence ID" value="SFU02815.1"/>
    <property type="molecule type" value="Genomic_DNA"/>
</dbReference>
<evidence type="ECO:0000256" key="4">
    <source>
        <dbReference type="ARBA" id="ARBA00023136"/>
    </source>
</evidence>
<protein>
    <submittedName>
        <fullName evidence="7">Outer membrane protein</fullName>
    </submittedName>
</protein>
<dbReference type="PANTHER" id="PTHR38776">
    <property type="entry name" value="MLTA-INTERACTING PROTEIN-RELATED"/>
    <property type="match status" value="1"/>
</dbReference>
<proteinExistence type="inferred from homology"/>
<dbReference type="GO" id="GO:0009279">
    <property type="term" value="C:cell outer membrane"/>
    <property type="evidence" value="ECO:0007669"/>
    <property type="project" value="UniProtKB-SubCell"/>
</dbReference>
<evidence type="ECO:0000313" key="7">
    <source>
        <dbReference type="EMBL" id="SFU02815.1"/>
    </source>
</evidence>
<dbReference type="InterPro" id="IPR010583">
    <property type="entry name" value="MipA"/>
</dbReference>
<sequence>MKKTLRRERRLLLAIASFASFCAYSGTAWADGQSPEPPTADDTGFTVLNNSTNVTHWGLGVGAGIEQAPYKGYGTKYTPIPLISFDNKWVHAFGTAVDLKIGKWSNVSLALRGQYAIGDGYKASDAPILSGMQNRNGAFWYGPALAWHTAYGTLSGDFLEGGNKGQKATIDFSKTFEYGKFEFEPHAGVDWLSSKYVDYYYGVRSSEARAGRPEYAGKATYDISVGTRIDYKFTRHQILILDVGVAHLGSGITDSPLVGKRYIPQARVGYLYEFN</sequence>
<evidence type="ECO:0000256" key="2">
    <source>
        <dbReference type="ARBA" id="ARBA00005722"/>
    </source>
</evidence>
<keyword evidence="4" id="KW-0472">Membrane</keyword>
<dbReference type="Proteomes" id="UP000198844">
    <property type="component" value="Unassembled WGS sequence"/>
</dbReference>